<evidence type="ECO:0000313" key="3">
    <source>
        <dbReference type="Proteomes" id="UP000603728"/>
    </source>
</evidence>
<dbReference type="RefSeq" id="WP_202004229.1">
    <property type="nucleotide sequence ID" value="NZ_JAERSF010000003.1"/>
</dbReference>
<evidence type="ECO:0008006" key="4">
    <source>
        <dbReference type="Google" id="ProtNLM"/>
    </source>
</evidence>
<accession>A0ABS1KIF9</accession>
<proteinExistence type="predicted"/>
<name>A0ABS1KIF9_9FLAO</name>
<protein>
    <recommendedName>
        <fullName evidence="4">DUF3592 domain-containing protein</fullName>
    </recommendedName>
</protein>
<dbReference type="EMBL" id="JAERSF010000003">
    <property type="protein sequence ID" value="MBL0738427.1"/>
    <property type="molecule type" value="Genomic_DNA"/>
</dbReference>
<organism evidence="2 3">
    <name type="scientific">Flavobacterium tagetis</name>
    <dbReference type="NCBI Taxonomy" id="2801336"/>
    <lineage>
        <taxon>Bacteria</taxon>
        <taxon>Pseudomonadati</taxon>
        <taxon>Bacteroidota</taxon>
        <taxon>Flavobacteriia</taxon>
        <taxon>Flavobacteriales</taxon>
        <taxon>Flavobacteriaceae</taxon>
        <taxon>Flavobacterium</taxon>
    </lineage>
</organism>
<feature type="transmembrane region" description="Helical" evidence="1">
    <location>
        <begin position="12"/>
        <end position="33"/>
    </location>
</feature>
<dbReference type="Proteomes" id="UP000603728">
    <property type="component" value="Unassembled WGS sequence"/>
</dbReference>
<keyword evidence="1" id="KW-0472">Membrane</keyword>
<keyword evidence="1" id="KW-1133">Transmembrane helix</keyword>
<keyword evidence="3" id="KW-1185">Reference proteome</keyword>
<gene>
    <name evidence="2" type="ORF">JI750_16140</name>
</gene>
<feature type="transmembrane region" description="Helical" evidence="1">
    <location>
        <begin position="120"/>
        <end position="142"/>
    </location>
</feature>
<evidence type="ECO:0000256" key="1">
    <source>
        <dbReference type="SAM" id="Phobius"/>
    </source>
</evidence>
<sequence>MENRKKILNELMIRLGLIVITILLVFFSISFTIDIFSDFSIYLNRDEYKRGNMIVTRIGEDSYGSPHLFANGKVENIKTSIYLGLEKEVEIKNYYPILYKRDGKQSFLITKDFEFDPTKYLYYGISKIFSIVFFLFIISKIYKYFKNDKLKF</sequence>
<keyword evidence="1" id="KW-0812">Transmembrane</keyword>
<comment type="caution">
    <text evidence="2">The sequence shown here is derived from an EMBL/GenBank/DDBJ whole genome shotgun (WGS) entry which is preliminary data.</text>
</comment>
<evidence type="ECO:0000313" key="2">
    <source>
        <dbReference type="EMBL" id="MBL0738427.1"/>
    </source>
</evidence>
<reference evidence="2 3" key="1">
    <citation type="submission" date="2021-01" db="EMBL/GenBank/DDBJ databases">
        <title>Genome seq and assembly of Flavobacterium sp. GN10.</title>
        <authorList>
            <person name="Chhetri G."/>
        </authorList>
    </citation>
    <scope>NUCLEOTIDE SEQUENCE [LARGE SCALE GENOMIC DNA]</scope>
    <source>
        <strain evidence="2 3">GN10</strain>
    </source>
</reference>